<name>A0A923RSZ4_9FIRM</name>
<dbReference type="InterPro" id="IPR000032">
    <property type="entry name" value="HPr-like"/>
</dbReference>
<dbReference type="EMBL" id="JACOPH010000005">
    <property type="protein sequence ID" value="MBC5714172.1"/>
    <property type="molecule type" value="Genomic_DNA"/>
</dbReference>
<evidence type="ECO:0000259" key="1">
    <source>
        <dbReference type="PROSITE" id="PS51350"/>
    </source>
</evidence>
<gene>
    <name evidence="2" type="ORF">H8S17_08125</name>
</gene>
<comment type="caution">
    <text evidence="2">The sequence shown here is derived from an EMBL/GenBank/DDBJ whole genome shotgun (WGS) entry which is preliminary data.</text>
</comment>
<dbReference type="SUPFAM" id="SSF55594">
    <property type="entry name" value="HPr-like"/>
    <property type="match status" value="1"/>
</dbReference>
<dbReference type="Proteomes" id="UP000606720">
    <property type="component" value="Unassembled WGS sequence"/>
</dbReference>
<organism evidence="2 3">
    <name type="scientific">Roseburia zhanii</name>
    <dbReference type="NCBI Taxonomy" id="2763064"/>
    <lineage>
        <taxon>Bacteria</taxon>
        <taxon>Bacillati</taxon>
        <taxon>Bacillota</taxon>
        <taxon>Clostridia</taxon>
        <taxon>Lachnospirales</taxon>
        <taxon>Lachnospiraceae</taxon>
        <taxon>Roseburia</taxon>
    </lineage>
</organism>
<accession>A0A923RSZ4</accession>
<evidence type="ECO:0000313" key="3">
    <source>
        <dbReference type="Proteomes" id="UP000606720"/>
    </source>
</evidence>
<dbReference type="AlphaFoldDB" id="A0A923RSZ4"/>
<sequence>MKDMKIQLRSTQDIMRFNKKITKYECDFDIEVGHNYVDAKSLLGLYSLSLQRPMMLHIQADGDILDEIVAELQEFTYMDVAYEC</sequence>
<keyword evidence="3" id="KW-1185">Reference proteome</keyword>
<evidence type="ECO:0000313" key="2">
    <source>
        <dbReference type="EMBL" id="MBC5714172.1"/>
    </source>
</evidence>
<dbReference type="Pfam" id="PF00381">
    <property type="entry name" value="PTS-HPr"/>
    <property type="match status" value="1"/>
</dbReference>
<reference evidence="2" key="1">
    <citation type="submission" date="2020-08" db="EMBL/GenBank/DDBJ databases">
        <title>Genome public.</title>
        <authorList>
            <person name="Liu C."/>
            <person name="Sun Q."/>
        </authorList>
    </citation>
    <scope>NUCLEOTIDE SEQUENCE</scope>
    <source>
        <strain evidence="2">BX1005</strain>
    </source>
</reference>
<dbReference type="PROSITE" id="PS51350">
    <property type="entry name" value="PTS_HPR_DOM"/>
    <property type="match status" value="1"/>
</dbReference>
<feature type="domain" description="HPr" evidence="1">
    <location>
        <begin position="1"/>
        <end position="84"/>
    </location>
</feature>
<dbReference type="Gene3D" id="3.30.1340.10">
    <property type="entry name" value="HPr-like"/>
    <property type="match status" value="1"/>
</dbReference>
<dbReference type="RefSeq" id="WP_178051649.1">
    <property type="nucleotide sequence ID" value="NZ_JACOPH010000005.1"/>
</dbReference>
<protein>
    <submittedName>
        <fullName evidence="2">HPr family phosphocarrier protein</fullName>
    </submittedName>
</protein>
<proteinExistence type="predicted"/>
<dbReference type="InterPro" id="IPR035895">
    <property type="entry name" value="HPr-like_sf"/>
</dbReference>